<feature type="domain" description="Helicase C-terminal" evidence="11">
    <location>
        <begin position="512"/>
        <end position="686"/>
    </location>
</feature>
<keyword evidence="6" id="KW-0067">ATP-binding</keyword>
<dbReference type="GO" id="GO:0005634">
    <property type="term" value="C:nucleus"/>
    <property type="evidence" value="ECO:0007669"/>
    <property type="project" value="UniProtKB-SubCell"/>
</dbReference>
<reference evidence="12" key="1">
    <citation type="journal article" date="2022" name="IScience">
        <title>Evolution of zygomycete secretomes and the origins of terrestrial fungal ecologies.</title>
        <authorList>
            <person name="Chang Y."/>
            <person name="Wang Y."/>
            <person name="Mondo S."/>
            <person name="Ahrendt S."/>
            <person name="Andreopoulos W."/>
            <person name="Barry K."/>
            <person name="Beard J."/>
            <person name="Benny G.L."/>
            <person name="Blankenship S."/>
            <person name="Bonito G."/>
            <person name="Cuomo C."/>
            <person name="Desiro A."/>
            <person name="Gervers K.A."/>
            <person name="Hundley H."/>
            <person name="Kuo A."/>
            <person name="LaButti K."/>
            <person name="Lang B.F."/>
            <person name="Lipzen A."/>
            <person name="O'Donnell K."/>
            <person name="Pangilinan J."/>
            <person name="Reynolds N."/>
            <person name="Sandor L."/>
            <person name="Smith M.E."/>
            <person name="Tsang A."/>
            <person name="Grigoriev I.V."/>
            <person name="Stajich J.E."/>
            <person name="Spatafora J.W."/>
        </authorList>
    </citation>
    <scope>NUCLEOTIDE SEQUENCE</scope>
    <source>
        <strain evidence="12">RSA 2281</strain>
    </source>
</reference>
<feature type="region of interest" description="Disordered" evidence="9">
    <location>
        <begin position="1257"/>
        <end position="1279"/>
    </location>
</feature>
<dbReference type="SMART" id="SM00487">
    <property type="entry name" value="DEXDc"/>
    <property type="match status" value="1"/>
</dbReference>
<name>A0AAD5KBY7_9FUNG</name>
<keyword evidence="4" id="KW-0378">Hydrolase</keyword>
<dbReference type="Pfam" id="PF04851">
    <property type="entry name" value="ResIII"/>
    <property type="match status" value="1"/>
</dbReference>
<dbReference type="GO" id="GO:0009378">
    <property type="term" value="F:four-way junction helicase activity"/>
    <property type="evidence" value="ECO:0007669"/>
    <property type="project" value="TreeGrafter"/>
</dbReference>
<reference evidence="12" key="2">
    <citation type="submission" date="2023-02" db="EMBL/GenBank/DDBJ databases">
        <authorList>
            <consortium name="DOE Joint Genome Institute"/>
            <person name="Mondo S.J."/>
            <person name="Chang Y."/>
            <person name="Wang Y."/>
            <person name="Ahrendt S."/>
            <person name="Andreopoulos W."/>
            <person name="Barry K."/>
            <person name="Beard J."/>
            <person name="Benny G.L."/>
            <person name="Blankenship S."/>
            <person name="Bonito G."/>
            <person name="Cuomo C."/>
            <person name="Desiro A."/>
            <person name="Gervers K.A."/>
            <person name="Hundley H."/>
            <person name="Kuo A."/>
            <person name="LaButti K."/>
            <person name="Lang B.F."/>
            <person name="Lipzen A."/>
            <person name="O'Donnell K."/>
            <person name="Pangilinan J."/>
            <person name="Reynolds N."/>
            <person name="Sandor L."/>
            <person name="Smith M.W."/>
            <person name="Tsang A."/>
            <person name="Grigoriev I.V."/>
            <person name="Stajich J.E."/>
            <person name="Spatafora J.W."/>
        </authorList>
    </citation>
    <scope>NUCLEOTIDE SEQUENCE</scope>
    <source>
        <strain evidence="12">RSA 2281</strain>
    </source>
</reference>
<keyword evidence="3" id="KW-0547">Nucleotide-binding</keyword>
<evidence type="ECO:0000256" key="6">
    <source>
        <dbReference type="ARBA" id="ARBA00022840"/>
    </source>
</evidence>
<dbReference type="GO" id="GO:0036297">
    <property type="term" value="P:interstrand cross-link repair"/>
    <property type="evidence" value="ECO:0007669"/>
    <property type="project" value="UniProtKB-ARBA"/>
</dbReference>
<dbReference type="InterPro" id="IPR006935">
    <property type="entry name" value="Helicase/UvrB_N"/>
</dbReference>
<keyword evidence="13" id="KW-1185">Reference proteome</keyword>
<dbReference type="CDD" id="cd18033">
    <property type="entry name" value="DEXDc_FANCM"/>
    <property type="match status" value="1"/>
</dbReference>
<proteinExistence type="inferred from homology"/>
<dbReference type="CDD" id="cd18801">
    <property type="entry name" value="SF2_C_FANCM_Hef"/>
    <property type="match status" value="1"/>
</dbReference>
<evidence type="ECO:0000313" key="12">
    <source>
        <dbReference type="EMBL" id="KAI9260769.1"/>
    </source>
</evidence>
<dbReference type="FunFam" id="3.40.50.300:FF:000861">
    <property type="entry name" value="Fanconi anemia, complementation group M"/>
    <property type="match status" value="1"/>
</dbReference>
<gene>
    <name evidence="12" type="ORF">BDA99DRAFT_483341</name>
</gene>
<comment type="subcellular location">
    <subcellularLocation>
        <location evidence="1 8">Nucleus</location>
    </subcellularLocation>
</comment>
<dbReference type="PROSITE" id="PS51194">
    <property type="entry name" value="HELICASE_CTER"/>
    <property type="match status" value="1"/>
</dbReference>
<feature type="region of interest" description="Disordered" evidence="9">
    <location>
        <begin position="1385"/>
        <end position="1405"/>
    </location>
</feature>
<dbReference type="GO" id="GO:0005524">
    <property type="term" value="F:ATP binding"/>
    <property type="evidence" value="ECO:0007669"/>
    <property type="project" value="UniProtKB-UniRule"/>
</dbReference>
<dbReference type="Pfam" id="PF00271">
    <property type="entry name" value="Helicase_C"/>
    <property type="match status" value="1"/>
</dbReference>
<dbReference type="InterPro" id="IPR001650">
    <property type="entry name" value="Helicase_C-like"/>
</dbReference>
<keyword evidence="7" id="KW-0539">Nucleus</keyword>
<dbReference type="PANTHER" id="PTHR14025">
    <property type="entry name" value="FANCONI ANEMIA GROUP M FANCM FAMILY MEMBER"/>
    <property type="match status" value="1"/>
</dbReference>
<evidence type="ECO:0000259" key="11">
    <source>
        <dbReference type="PROSITE" id="PS51194"/>
    </source>
</evidence>
<comment type="subunit">
    <text evidence="8">Interacts with the MHF histone-fold complex to form the FANCM-MHF complex.</text>
</comment>
<evidence type="ECO:0000256" key="7">
    <source>
        <dbReference type="ARBA" id="ARBA00023242"/>
    </source>
</evidence>
<evidence type="ECO:0000256" key="3">
    <source>
        <dbReference type="ARBA" id="ARBA00022741"/>
    </source>
</evidence>
<keyword evidence="5" id="KW-0347">Helicase</keyword>
<evidence type="ECO:0000256" key="1">
    <source>
        <dbReference type="ARBA" id="ARBA00004123"/>
    </source>
</evidence>
<comment type="caution">
    <text evidence="12">The sequence shown here is derived from an EMBL/GenBank/DDBJ whole genome shotgun (WGS) entry which is preliminary data.</text>
</comment>
<feature type="region of interest" description="Disordered" evidence="9">
    <location>
        <begin position="924"/>
        <end position="977"/>
    </location>
</feature>
<accession>A0AAD5KBY7</accession>
<feature type="domain" description="Helicase ATP-binding" evidence="10">
    <location>
        <begin position="163"/>
        <end position="331"/>
    </location>
</feature>
<feature type="region of interest" description="Disordered" evidence="9">
    <location>
        <begin position="1353"/>
        <end position="1373"/>
    </location>
</feature>
<evidence type="ECO:0000256" key="8">
    <source>
        <dbReference type="RuleBase" id="RU367027"/>
    </source>
</evidence>
<comment type="function">
    <text evidence="8">ATP-dependent DNA helicase involved in DNA damage repair by homologous recombination and in genome maintenance. Capable of unwinding D-loops. Plays a role in limiting crossover recombinants during mitotic DNA double-strand break (DSB) repair. Component of a FANCM-MHF complex which promotes gene conversion at blocked replication forks, probably by reversal of the stalled fork.</text>
</comment>
<evidence type="ECO:0000259" key="10">
    <source>
        <dbReference type="PROSITE" id="PS51192"/>
    </source>
</evidence>
<evidence type="ECO:0000256" key="9">
    <source>
        <dbReference type="SAM" id="MobiDB-lite"/>
    </source>
</evidence>
<dbReference type="GO" id="GO:0045003">
    <property type="term" value="P:double-strand break repair via synthesis-dependent strand annealing"/>
    <property type="evidence" value="ECO:0007669"/>
    <property type="project" value="TreeGrafter"/>
</dbReference>
<evidence type="ECO:0000256" key="4">
    <source>
        <dbReference type="ARBA" id="ARBA00022801"/>
    </source>
</evidence>
<dbReference type="PROSITE" id="PS51192">
    <property type="entry name" value="HELICASE_ATP_BIND_1"/>
    <property type="match status" value="1"/>
</dbReference>
<evidence type="ECO:0000256" key="5">
    <source>
        <dbReference type="ARBA" id="ARBA00022806"/>
    </source>
</evidence>
<dbReference type="InterPro" id="IPR014001">
    <property type="entry name" value="Helicase_ATP-bd"/>
</dbReference>
<evidence type="ECO:0000256" key="2">
    <source>
        <dbReference type="ARBA" id="ARBA00009889"/>
    </source>
</evidence>
<dbReference type="GO" id="GO:0000400">
    <property type="term" value="F:four-way junction DNA binding"/>
    <property type="evidence" value="ECO:0007669"/>
    <property type="project" value="TreeGrafter"/>
</dbReference>
<dbReference type="GO" id="GO:0043138">
    <property type="term" value="F:3'-5' DNA helicase activity"/>
    <property type="evidence" value="ECO:0007669"/>
    <property type="project" value="InterPro"/>
</dbReference>
<dbReference type="SUPFAM" id="SSF52540">
    <property type="entry name" value="P-loop containing nucleoside triphosphate hydrolases"/>
    <property type="match status" value="1"/>
</dbReference>
<dbReference type="InterPro" id="IPR044749">
    <property type="entry name" value="FANCM_DEXDc"/>
</dbReference>
<dbReference type="CDD" id="cd12091">
    <property type="entry name" value="FANCM_ID"/>
    <property type="match status" value="1"/>
</dbReference>
<dbReference type="InterPro" id="IPR039686">
    <property type="entry name" value="FANCM/Mph1-like_ID"/>
</dbReference>
<evidence type="ECO:0000313" key="13">
    <source>
        <dbReference type="Proteomes" id="UP001209540"/>
    </source>
</evidence>
<dbReference type="EMBL" id="JAIXMP010000016">
    <property type="protein sequence ID" value="KAI9260769.1"/>
    <property type="molecule type" value="Genomic_DNA"/>
</dbReference>
<feature type="compositionally biased region" description="Basic and acidic residues" evidence="9">
    <location>
        <begin position="1270"/>
        <end position="1279"/>
    </location>
</feature>
<dbReference type="SMART" id="SM00490">
    <property type="entry name" value="HELICc"/>
    <property type="match status" value="1"/>
</dbReference>
<comment type="similarity">
    <text evidence="2 8">Belongs to the DEAD box helicase family. DEAH subfamily. FANCM sub-subfamily.</text>
</comment>
<dbReference type="GO" id="GO:0016787">
    <property type="term" value="F:hydrolase activity"/>
    <property type="evidence" value="ECO:0007669"/>
    <property type="project" value="UniProtKB-KW"/>
</dbReference>
<dbReference type="Gene3D" id="3.40.50.300">
    <property type="entry name" value="P-loop containing nucleotide triphosphate hydrolases"/>
    <property type="match status" value="2"/>
</dbReference>
<protein>
    <recommendedName>
        <fullName evidence="8">ATP-dependent DNA helicase</fullName>
        <ecNumber evidence="8">3.6.4.12</ecNumber>
    </recommendedName>
</protein>
<dbReference type="PANTHER" id="PTHR14025:SF20">
    <property type="entry name" value="FANCONI ANEMIA GROUP M PROTEIN"/>
    <property type="match status" value="1"/>
</dbReference>
<dbReference type="InterPro" id="IPR027417">
    <property type="entry name" value="P-loop_NTPase"/>
</dbReference>
<comment type="catalytic activity">
    <reaction evidence="8">
        <text>ATP + H2O = ADP + phosphate + H(+)</text>
        <dbReference type="Rhea" id="RHEA:13065"/>
        <dbReference type="ChEBI" id="CHEBI:15377"/>
        <dbReference type="ChEBI" id="CHEBI:15378"/>
        <dbReference type="ChEBI" id="CHEBI:30616"/>
        <dbReference type="ChEBI" id="CHEBI:43474"/>
        <dbReference type="ChEBI" id="CHEBI:456216"/>
        <dbReference type="EC" id="3.6.4.12"/>
    </reaction>
</comment>
<organism evidence="12 13">
    <name type="scientific">Phascolomyces articulosus</name>
    <dbReference type="NCBI Taxonomy" id="60185"/>
    <lineage>
        <taxon>Eukaryota</taxon>
        <taxon>Fungi</taxon>
        <taxon>Fungi incertae sedis</taxon>
        <taxon>Mucoromycota</taxon>
        <taxon>Mucoromycotina</taxon>
        <taxon>Mucoromycetes</taxon>
        <taxon>Mucorales</taxon>
        <taxon>Lichtheimiaceae</taxon>
        <taxon>Phascolomyces</taxon>
    </lineage>
</organism>
<dbReference type="EC" id="3.6.4.12" evidence="8"/>
<sequence>MEDSFDFDFDDDELLLAAVEQVEKQQQRVENKNDQTVDDFDDFDDEDLILAAETVEQQVNNVDNGKNRQGQLASFFTSRSASSMTNTPRSVKPLPAESSIATLPRPTINNELLTSTRLEDESPPLAPAPPPLTMQCSHIFDADALPTYLYPVNYPIRLYQWNIVKKSLFNNTLVALPTGLGKTFIAAVVMYNYWRWFPQSKIVFMAPTRPLVTQQIEACFNICGIPQSDTVELTGQTQQERRKNLWTSKRVFFLTPQVLQNDLRSRICPAEKIVCLVVDEAHKAQGNYAYTEVVKLIAQRQTEFRVLALTATPGTNIANVQAVVKNLRVFNIQIRTEDSMDIQQHSHGKNIQTVIVPLEYTAGATGVVPDIARKFRTIFFVPVLNRLNRFQAVYSTDVERNTPYQLLMAQKQFSAHARNFNNAVRNMVFTDFSISHSLSRAYEMLCNHGVGPFLSTIEGTLQEYQDIMDSNKRLPVEKTKLLNNFELKRMIEDLKQQQLQQGFMGHPKLQRLVNILLEHLSQEPVLSGGGVTPSSTTRIIVFSSFRSSVDEIVKCLSEHEPMVRCSHFVGQAGSKDGKKGLNQREQQEIITRFKRGDLNVLVSTSIGEEGLDIGEVDLIVCYDSQSSPLRLLQRMGRTGRKRKGKCVMLMTETEERKYRQAKESYNAVQQAIARGGNLEYFKPNPSVLPRNYQPVWRKKRFSISTYIPLASNSGRSARGRSKTQKVVNPDGTLADDVETEFLQKLGAATMEEAFTSYWPEQDTLKRSQRYLPMNTKPLIHHRVGHSRRTTQFIELYNKIDQRILHGVGVDDEQKQQQQQQPLVGNTLYLPRKRNNGGIMVEAHTMHHIGLARKTGRAMIAEDTDDDGDVVMLMDEKKSVSPYLQQSNTLTTLAATSNNALKSPSISRRMTNMLALNRQRSDFTIMDKKATENDVPLQRTSSDASIHDGNSPRKPQHQSKDSNANHVEHSNTDNIVQGDSWMEEYDSILLLENRLDRSGSYEQPTNDNSNISNGRMVLDTFEDILPPDFKRPPFHNELGASHSTLMRNNTNIDDIQLSPFPFKKLSKEEADQPTLSACMLNWLTRKPTLTESAKKKLQERTRSLKLDAAKEWIYTIFDLPPSPLASTPSFDDDIDIEMLEEWERNLQQQPQQETLQKEHLSSLFTKQQQDGMEQTIQREHNFDDRSQNILVSVNTDIKSIINLDSDSMRYPESPKHKADLQPQQQQVAVTDNKPDNHDGSLLMMDDTTFYEELENKVHDGGESENNANEHSSPRLGKEGFKSINSSLLSPVVQARKRKHRLINEGDSEEQLPLSLSSSPIMRQTIHGHRRQRQRQRHKTTETRHNPFIAMEAEKSSDEELMGSGHGNETDECESTSINANDSFINDEEDTYSQHPPPEEIYQTGLMGDNNRRKTWLDKFQADKWIQAGEQEEEEYTVGNEDETSTSVIQEEITDDIYEYSDDFV</sequence>
<dbReference type="Proteomes" id="UP001209540">
    <property type="component" value="Unassembled WGS sequence"/>
</dbReference>